<dbReference type="Proteomes" id="UP000728032">
    <property type="component" value="Unassembled WGS sequence"/>
</dbReference>
<organism evidence="3">
    <name type="scientific">Oppiella nova</name>
    <dbReference type="NCBI Taxonomy" id="334625"/>
    <lineage>
        <taxon>Eukaryota</taxon>
        <taxon>Metazoa</taxon>
        <taxon>Ecdysozoa</taxon>
        <taxon>Arthropoda</taxon>
        <taxon>Chelicerata</taxon>
        <taxon>Arachnida</taxon>
        <taxon>Acari</taxon>
        <taxon>Acariformes</taxon>
        <taxon>Sarcoptiformes</taxon>
        <taxon>Oribatida</taxon>
        <taxon>Brachypylina</taxon>
        <taxon>Oppioidea</taxon>
        <taxon>Oppiidae</taxon>
        <taxon>Oppiella</taxon>
    </lineage>
</organism>
<feature type="coiled-coil region" evidence="1">
    <location>
        <begin position="43"/>
        <end position="77"/>
    </location>
</feature>
<sequence>MNESNENKTFVKNYILRQRLKKKREMETSISLEERKREEEMKRVKMKMSLAEVRLELQKLETKLSELKTQKHLLFSQLKKVLNEDVIRRRNRDLQWSADALYAAAELPPPAPPLGLPFAPPFAPNAFFRAQTSQPQYKPTFAATKAPPVVRKRSHEQTTTPPTTTGRQPHDERDYKSVTYTPQMGKMEFATNQSAYYGMMSSGNRKYF</sequence>
<dbReference type="Pfam" id="PF15991">
    <property type="entry name" value="G_path_suppress"/>
    <property type="match status" value="1"/>
</dbReference>
<dbReference type="PANTHER" id="PTHR22654">
    <property type="entry name" value="G PROTEIN PATHWAY SUPPRESSOR 2"/>
    <property type="match status" value="1"/>
</dbReference>
<protein>
    <submittedName>
        <fullName evidence="3">Uncharacterized protein</fullName>
    </submittedName>
</protein>
<dbReference type="GO" id="GO:0005667">
    <property type="term" value="C:transcription regulator complex"/>
    <property type="evidence" value="ECO:0007669"/>
    <property type="project" value="TreeGrafter"/>
</dbReference>
<gene>
    <name evidence="3" type="ORF">ONB1V03_LOCUS11950</name>
</gene>
<dbReference type="GO" id="GO:0006357">
    <property type="term" value="P:regulation of transcription by RNA polymerase II"/>
    <property type="evidence" value="ECO:0007669"/>
    <property type="project" value="TreeGrafter"/>
</dbReference>
<dbReference type="AlphaFoldDB" id="A0A7R9MAG2"/>
<accession>A0A7R9MAG2</accession>
<name>A0A7R9MAG2_9ACAR</name>
<dbReference type="GO" id="GO:0003712">
    <property type="term" value="F:transcription coregulator activity"/>
    <property type="evidence" value="ECO:0007669"/>
    <property type="project" value="TreeGrafter"/>
</dbReference>
<evidence type="ECO:0000256" key="2">
    <source>
        <dbReference type="SAM" id="MobiDB-lite"/>
    </source>
</evidence>
<dbReference type="EMBL" id="CAJPVJ010009298">
    <property type="protein sequence ID" value="CAG2172494.1"/>
    <property type="molecule type" value="Genomic_DNA"/>
</dbReference>
<reference evidence="3" key="1">
    <citation type="submission" date="2020-11" db="EMBL/GenBank/DDBJ databases">
        <authorList>
            <person name="Tran Van P."/>
        </authorList>
    </citation>
    <scope>NUCLEOTIDE SEQUENCE</scope>
</reference>
<dbReference type="InterPro" id="IPR026094">
    <property type="entry name" value="GPS2"/>
</dbReference>
<dbReference type="EMBL" id="OC924123">
    <property type="protein sequence ID" value="CAD7655307.1"/>
    <property type="molecule type" value="Genomic_DNA"/>
</dbReference>
<evidence type="ECO:0000313" key="4">
    <source>
        <dbReference type="Proteomes" id="UP000728032"/>
    </source>
</evidence>
<feature type="region of interest" description="Disordered" evidence="2">
    <location>
        <begin position="144"/>
        <end position="175"/>
    </location>
</feature>
<dbReference type="OrthoDB" id="10038194at2759"/>
<evidence type="ECO:0000313" key="3">
    <source>
        <dbReference type="EMBL" id="CAD7655307.1"/>
    </source>
</evidence>
<keyword evidence="4" id="KW-1185">Reference proteome</keyword>
<keyword evidence="1" id="KW-0175">Coiled coil</keyword>
<dbReference type="PANTHER" id="PTHR22654:SF2">
    <property type="entry name" value="G PROTEIN PATHWAY SUPPRESSOR 2"/>
    <property type="match status" value="1"/>
</dbReference>
<proteinExistence type="predicted"/>
<evidence type="ECO:0000256" key="1">
    <source>
        <dbReference type="SAM" id="Coils"/>
    </source>
</evidence>